<protein>
    <submittedName>
        <fullName evidence="1">Uncharacterized protein</fullName>
    </submittedName>
</protein>
<feature type="non-terminal residue" evidence="1">
    <location>
        <position position="95"/>
    </location>
</feature>
<sequence length="95" mass="10601">MNCTGSTNRFDAHKHTHNPVRFCSHHYKRTDRDASSKKGKQTNVVFSVPKVALFGLDFDGLISWLWAPQTTVITLTWEIAPAGVTIPLSHADQVP</sequence>
<gene>
    <name evidence="1" type="ORF">pipiens_018205</name>
</gene>
<organism evidence="1 2">
    <name type="scientific">Culex pipiens pipiens</name>
    <name type="common">Northern house mosquito</name>
    <dbReference type="NCBI Taxonomy" id="38569"/>
    <lineage>
        <taxon>Eukaryota</taxon>
        <taxon>Metazoa</taxon>
        <taxon>Ecdysozoa</taxon>
        <taxon>Arthropoda</taxon>
        <taxon>Hexapoda</taxon>
        <taxon>Insecta</taxon>
        <taxon>Pterygota</taxon>
        <taxon>Neoptera</taxon>
        <taxon>Endopterygota</taxon>
        <taxon>Diptera</taxon>
        <taxon>Nematocera</taxon>
        <taxon>Culicoidea</taxon>
        <taxon>Culicidae</taxon>
        <taxon>Culicinae</taxon>
        <taxon>Culicini</taxon>
        <taxon>Culex</taxon>
        <taxon>Culex</taxon>
    </lineage>
</organism>
<evidence type="ECO:0000313" key="2">
    <source>
        <dbReference type="Proteomes" id="UP001562425"/>
    </source>
</evidence>
<keyword evidence="2" id="KW-1185">Reference proteome</keyword>
<dbReference type="EMBL" id="JBEHCU010013531">
    <property type="protein sequence ID" value="KAL1374235.1"/>
    <property type="molecule type" value="Genomic_DNA"/>
</dbReference>
<proteinExistence type="predicted"/>
<dbReference type="AlphaFoldDB" id="A0ABD1CD28"/>
<name>A0ABD1CD28_CULPP</name>
<comment type="caution">
    <text evidence="1">The sequence shown here is derived from an EMBL/GenBank/DDBJ whole genome shotgun (WGS) entry which is preliminary data.</text>
</comment>
<reference evidence="1 2" key="1">
    <citation type="submission" date="2024-05" db="EMBL/GenBank/DDBJ databases">
        <title>Culex pipiens pipiens assembly and annotation.</title>
        <authorList>
            <person name="Alout H."/>
            <person name="Durand T."/>
        </authorList>
    </citation>
    <scope>NUCLEOTIDE SEQUENCE [LARGE SCALE GENOMIC DNA]</scope>
    <source>
        <strain evidence="1">HA-2024</strain>
        <tissue evidence="1">Whole body</tissue>
    </source>
</reference>
<dbReference type="Proteomes" id="UP001562425">
    <property type="component" value="Unassembled WGS sequence"/>
</dbReference>
<accession>A0ABD1CD28</accession>
<evidence type="ECO:0000313" key="1">
    <source>
        <dbReference type="EMBL" id="KAL1374235.1"/>
    </source>
</evidence>